<dbReference type="Proteomes" id="UP001060012">
    <property type="component" value="Chromosome"/>
</dbReference>
<protein>
    <recommendedName>
        <fullName evidence="4">SAF domain-containing protein</fullName>
    </recommendedName>
</protein>
<reference evidence="2" key="1">
    <citation type="submission" date="2022-07" db="EMBL/GenBank/DDBJ databases">
        <title>Arcobacter roscoffensis sp. nov., a marine bacterium isolated from coastal seawater collected from Roscoff, France.</title>
        <authorList>
            <person name="Pascual J."/>
            <person name="Lepeaux C."/>
            <person name="Methner A."/>
            <person name="Overmann J."/>
        </authorList>
    </citation>
    <scope>NUCLEOTIDE SEQUENCE</scope>
    <source>
        <strain evidence="2">ARW1-2F2</strain>
    </source>
</reference>
<proteinExistence type="predicted"/>
<sequence length="401" mass="46144">MQANKQIIIILILASLLFSALGAAFYFFKKNKQAQKSKNELVTIYIAKADIPKGTLITVKQMAQTKIAKQFLLNKPLMKKEIIGKYTSEKIFKNEMFLKQKLSTQIERERAKVLDFTSSSYNMKFDMFDNPNYTLVQGDFINIISVLPKGQPNSKGKYLDFDVQYVAKNIKVLGFIKDGLNESSSITKEKIKKVIKKKVVEELVNVKANELILDINPNVLISLIKDYNKGNQLWMVKTKESIQIKALDEMTKEETKELKKEIKKSLDKETKKVKKAYKPKVYKYQWYKSKVNTITKSAVIDYTNDKGDSKTKKRSVEIKVDSQKICNSIKDKFIIGTSARFYIRNEPTTRSSKKSILEKNTIIPYVEKLDTWYRTCDGQFVSSKVANEISYSKAVEKAGKR</sequence>
<evidence type="ECO:0000313" key="2">
    <source>
        <dbReference type="EMBL" id="UTJ06233.1"/>
    </source>
</evidence>
<organism evidence="2 3">
    <name type="scientific">Arcobacter roscoffensis</name>
    <dbReference type="NCBI Taxonomy" id="2961520"/>
    <lineage>
        <taxon>Bacteria</taxon>
        <taxon>Pseudomonadati</taxon>
        <taxon>Campylobacterota</taxon>
        <taxon>Epsilonproteobacteria</taxon>
        <taxon>Campylobacterales</taxon>
        <taxon>Arcobacteraceae</taxon>
        <taxon>Arcobacter</taxon>
    </lineage>
</organism>
<feature type="transmembrane region" description="Helical" evidence="1">
    <location>
        <begin position="6"/>
        <end position="28"/>
    </location>
</feature>
<keyword evidence="1" id="KW-0472">Membrane</keyword>
<evidence type="ECO:0000256" key="1">
    <source>
        <dbReference type="SAM" id="Phobius"/>
    </source>
</evidence>
<keyword evidence="1" id="KW-0812">Transmembrane</keyword>
<dbReference type="EMBL" id="CP100595">
    <property type="protein sequence ID" value="UTJ06233.1"/>
    <property type="molecule type" value="Genomic_DNA"/>
</dbReference>
<evidence type="ECO:0008006" key="4">
    <source>
        <dbReference type="Google" id="ProtNLM"/>
    </source>
</evidence>
<dbReference type="RefSeq" id="WP_254576413.1">
    <property type="nucleotide sequence ID" value="NZ_CP100595.1"/>
</dbReference>
<gene>
    <name evidence="2" type="ORF">NJU99_13410</name>
</gene>
<keyword evidence="3" id="KW-1185">Reference proteome</keyword>
<evidence type="ECO:0000313" key="3">
    <source>
        <dbReference type="Proteomes" id="UP001060012"/>
    </source>
</evidence>
<keyword evidence="1" id="KW-1133">Transmembrane helix</keyword>
<accession>A0ABY5E689</accession>
<name>A0ABY5E689_9BACT</name>